<name>A0A8J3C333_9ACTN</name>
<dbReference type="AlphaFoldDB" id="A0A8J3C333"/>
<dbReference type="Proteomes" id="UP000656042">
    <property type="component" value="Unassembled WGS sequence"/>
</dbReference>
<feature type="chain" id="PRO_5035210286" description="Peptidase propeptide and YPEB domain-containing protein" evidence="1">
    <location>
        <begin position="27"/>
        <end position="241"/>
    </location>
</feature>
<sequence>MMSARRGWLMAALVAAVVALTGSAIAVGVGVGRHSADPPRQAGFANAAPAGAGPERMGGMAGGMMGSGNAGTWQTDGRYGLPGDGSTVTTMAAARARAQAFADQLGDGLRAGEVMQFSNGYYSELLSADGRGATEVLIDPGTGAVSIEYGPAMMWNTRYGMHPRAEVAARVSAKQATVDAQAWLDGRHAGLTAGEPMAFPGYYTLHTLKGESIVGMMSINSVSGAAWYHTWHGTFIAMTGE</sequence>
<comment type="caution">
    <text evidence="2">The sequence shown here is derived from an EMBL/GenBank/DDBJ whole genome shotgun (WGS) entry which is preliminary data.</text>
</comment>
<gene>
    <name evidence="2" type="ORF">GCM10012284_51460</name>
</gene>
<evidence type="ECO:0000313" key="3">
    <source>
        <dbReference type="Proteomes" id="UP000656042"/>
    </source>
</evidence>
<evidence type="ECO:0000313" key="2">
    <source>
        <dbReference type="EMBL" id="GGL10419.1"/>
    </source>
</evidence>
<accession>A0A8J3C333</accession>
<evidence type="ECO:0008006" key="4">
    <source>
        <dbReference type="Google" id="ProtNLM"/>
    </source>
</evidence>
<keyword evidence="1" id="KW-0732">Signal</keyword>
<evidence type="ECO:0000256" key="1">
    <source>
        <dbReference type="SAM" id="SignalP"/>
    </source>
</evidence>
<reference evidence="2" key="2">
    <citation type="submission" date="2020-09" db="EMBL/GenBank/DDBJ databases">
        <authorList>
            <person name="Sun Q."/>
            <person name="Zhou Y."/>
        </authorList>
    </citation>
    <scope>NUCLEOTIDE SEQUENCE</scope>
    <source>
        <strain evidence="2">CGMCC 4.7299</strain>
    </source>
</reference>
<keyword evidence="3" id="KW-1185">Reference proteome</keyword>
<protein>
    <recommendedName>
        <fullName evidence="4">Peptidase propeptide and YPEB domain-containing protein</fullName>
    </recommendedName>
</protein>
<feature type="signal peptide" evidence="1">
    <location>
        <begin position="1"/>
        <end position="26"/>
    </location>
</feature>
<organism evidence="2 3">
    <name type="scientific">Mangrovihabitans endophyticus</name>
    <dbReference type="NCBI Taxonomy" id="1751298"/>
    <lineage>
        <taxon>Bacteria</taxon>
        <taxon>Bacillati</taxon>
        <taxon>Actinomycetota</taxon>
        <taxon>Actinomycetes</taxon>
        <taxon>Micromonosporales</taxon>
        <taxon>Micromonosporaceae</taxon>
        <taxon>Mangrovihabitans</taxon>
    </lineage>
</organism>
<reference evidence="2" key="1">
    <citation type="journal article" date="2014" name="Int. J. Syst. Evol. Microbiol.">
        <title>Complete genome sequence of Corynebacterium casei LMG S-19264T (=DSM 44701T), isolated from a smear-ripened cheese.</title>
        <authorList>
            <consortium name="US DOE Joint Genome Institute (JGI-PGF)"/>
            <person name="Walter F."/>
            <person name="Albersmeier A."/>
            <person name="Kalinowski J."/>
            <person name="Ruckert C."/>
        </authorList>
    </citation>
    <scope>NUCLEOTIDE SEQUENCE</scope>
    <source>
        <strain evidence="2">CGMCC 4.7299</strain>
    </source>
</reference>
<proteinExistence type="predicted"/>
<dbReference type="EMBL" id="BMMX01000034">
    <property type="protein sequence ID" value="GGL10419.1"/>
    <property type="molecule type" value="Genomic_DNA"/>
</dbReference>